<dbReference type="Proteomes" id="UP000886998">
    <property type="component" value="Unassembled WGS sequence"/>
</dbReference>
<dbReference type="AlphaFoldDB" id="A0A8X6X471"/>
<gene>
    <name evidence="1" type="ORF">TNIN_421491</name>
</gene>
<dbReference type="OrthoDB" id="6443046at2759"/>
<dbReference type="EMBL" id="BMAV01004651">
    <property type="protein sequence ID" value="GFY45131.1"/>
    <property type="molecule type" value="Genomic_DNA"/>
</dbReference>
<proteinExistence type="predicted"/>
<accession>A0A8X6X471</accession>
<name>A0A8X6X471_9ARAC</name>
<keyword evidence="2" id="KW-1185">Reference proteome</keyword>
<evidence type="ECO:0000313" key="2">
    <source>
        <dbReference type="Proteomes" id="UP000886998"/>
    </source>
</evidence>
<protein>
    <submittedName>
        <fullName evidence="1">Uncharacterized protein</fullName>
    </submittedName>
</protein>
<comment type="caution">
    <text evidence="1">The sequence shown here is derived from an EMBL/GenBank/DDBJ whole genome shotgun (WGS) entry which is preliminary data.</text>
</comment>
<evidence type="ECO:0000313" key="1">
    <source>
        <dbReference type="EMBL" id="GFY45131.1"/>
    </source>
</evidence>
<organism evidence="1 2">
    <name type="scientific">Trichonephila inaurata madagascariensis</name>
    <dbReference type="NCBI Taxonomy" id="2747483"/>
    <lineage>
        <taxon>Eukaryota</taxon>
        <taxon>Metazoa</taxon>
        <taxon>Ecdysozoa</taxon>
        <taxon>Arthropoda</taxon>
        <taxon>Chelicerata</taxon>
        <taxon>Arachnida</taxon>
        <taxon>Araneae</taxon>
        <taxon>Araneomorphae</taxon>
        <taxon>Entelegynae</taxon>
        <taxon>Araneoidea</taxon>
        <taxon>Nephilidae</taxon>
        <taxon>Trichonephila</taxon>
        <taxon>Trichonephila inaurata</taxon>
    </lineage>
</organism>
<sequence length="366" mass="43093">MNFVQSLEHLAAIRLAISIHNSSEFLESKEKFGKSCDSFDMFPVKQVFREILLKSVIPNKLCEKLLGIIKPISKAIDIWKAELADFGVRTQTDICLTSSGTIDRVGTAKKFVRSEDQKVVERFALACHFWMTDDVLKMWNKASVDERIRIERKLLHPKNSFYWMSGRWHRRTAIHFESLETIHCLKKWFDWLHDGGDPCKLHKFVDASVLAFTGTIPEPTLLRALPQEILRQLIKSKYDFFTGRAYFSSLDYNQKLSFFQKEPLTILRDYLKWPLQDKFLEMACQAWEYLTESLLHEFWKQSPHHLKISAKEHRNWQRNRVKLSEEDRGTSPLQRLLDKDPIVVHHKTTRRRIYTNGDLLILEQGD</sequence>
<reference evidence="1" key="1">
    <citation type="submission" date="2020-08" db="EMBL/GenBank/DDBJ databases">
        <title>Multicomponent nature underlies the extraordinary mechanical properties of spider dragline silk.</title>
        <authorList>
            <person name="Kono N."/>
            <person name="Nakamura H."/>
            <person name="Mori M."/>
            <person name="Yoshida Y."/>
            <person name="Ohtoshi R."/>
            <person name="Malay A.D."/>
            <person name="Moran D.A.P."/>
            <person name="Tomita M."/>
            <person name="Numata K."/>
            <person name="Arakawa K."/>
        </authorList>
    </citation>
    <scope>NUCLEOTIDE SEQUENCE</scope>
</reference>